<evidence type="ECO:0000313" key="1">
    <source>
        <dbReference type="EMBL" id="MBX68150.1"/>
    </source>
</evidence>
<accession>A0A2P2QMB5</accession>
<organism evidence="1">
    <name type="scientific">Rhizophora mucronata</name>
    <name type="common">Asiatic mangrove</name>
    <dbReference type="NCBI Taxonomy" id="61149"/>
    <lineage>
        <taxon>Eukaryota</taxon>
        <taxon>Viridiplantae</taxon>
        <taxon>Streptophyta</taxon>
        <taxon>Embryophyta</taxon>
        <taxon>Tracheophyta</taxon>
        <taxon>Spermatophyta</taxon>
        <taxon>Magnoliopsida</taxon>
        <taxon>eudicotyledons</taxon>
        <taxon>Gunneridae</taxon>
        <taxon>Pentapetalae</taxon>
        <taxon>rosids</taxon>
        <taxon>fabids</taxon>
        <taxon>Malpighiales</taxon>
        <taxon>Rhizophoraceae</taxon>
        <taxon>Rhizophora</taxon>
    </lineage>
</organism>
<dbReference type="AlphaFoldDB" id="A0A2P2QMB5"/>
<name>A0A2P2QMB5_RHIMU</name>
<sequence>MVYILVSLPIIILRNPVFMHQNCLTLARYLSLQETLNSLITINTDHQTQKNQHMLLGYRKSSFSSFPLMGEKKRQIDAAPLSSLSCSLFFSHFQFRLLER</sequence>
<dbReference type="EMBL" id="GGEC01087666">
    <property type="protein sequence ID" value="MBX68150.1"/>
    <property type="molecule type" value="Transcribed_RNA"/>
</dbReference>
<protein>
    <submittedName>
        <fullName evidence="1">Uncharacterized protein</fullName>
    </submittedName>
</protein>
<reference evidence="1" key="1">
    <citation type="submission" date="2018-02" db="EMBL/GenBank/DDBJ databases">
        <title>Rhizophora mucronata_Transcriptome.</title>
        <authorList>
            <person name="Meera S.P."/>
            <person name="Sreeshan A."/>
            <person name="Augustine A."/>
        </authorList>
    </citation>
    <scope>NUCLEOTIDE SEQUENCE</scope>
    <source>
        <tissue evidence="1">Leaf</tissue>
    </source>
</reference>
<proteinExistence type="predicted"/>